<dbReference type="InterPro" id="IPR032795">
    <property type="entry name" value="DUF3741-assoc"/>
</dbReference>
<feature type="compositionally biased region" description="Polar residues" evidence="1">
    <location>
        <begin position="263"/>
        <end position="274"/>
    </location>
</feature>
<feature type="domain" description="DUF4378" evidence="2">
    <location>
        <begin position="742"/>
        <end position="895"/>
    </location>
</feature>
<sequence>MDVEKPASKGHGFFALFDWGKKSKKRLFVGSTGSSPNLKNAADGKDIDDSTPSTRSNLILEDTPSLKESTEHSCSSSVIDEEAHSRRSPTVVARLMGLDSMPAASSTESNPMPLTVQPPFQTNSHEDFIGRSYVGSPLKTPGSPIDRFKVEALPPRLAKRTVSVAQYKLLSPMKNPNNISSRNAADIMEAASRIIRPGVENISPYRVHDVGSAIAARAYNPGELIGAQQRSQKLNEALRKCDGPASFRPPSGKPSDGRLRGSEGTSTSRISQANVCVPVGPKVKSGDRLDTARAMHAQEKRGMRKGGRKLETLKNPENNMAKRSGLNRQKDSNQIGTTSSSSVLMPNSRKQNATATKHKVNSNPATPSRQRSNIHQINAHPRKVRVASTFAGNSSQGSRKVDLQPNAHANVRNNSVPKAIPKPRRLQDRRAYSDTSQSSDSINSERSQRRIRHNIVIDEQSSFSTNKKKVSTEIVSFTFTSPVDKSLHGIHFPNHSVFTSPVDKSLHGIHFPNHSVEKQFLGNLNTVSTSSNTSNTKLDVIDGDFLGLLLEQKLRELTSGVRSPYTKTTKGVQAHHTSTAWEDMASACETSSIASTDYDRESLQSFNDGKATLPQTDLASRSLQPVKKYDHDVTDQAEPPERLGRGPLFTWEASISTETCSSSESWRSAKGKQSSLEFAVTGTRLFGSAEGGRTCDSTRSSKFLEADASSEYSDTASSITVATTEIPRSESNSSCHMDGRQDLQFIREILKASSPARHIFSYLERFGDSGVLDAHVLEELNGDIRLLGGEERKGYRLRRRLLFDCVNESLSARCAYYFNGGYGLWFTGTAVLQSLSAEGIHREMTGLQVGEEWMVDELVYREMSGPLGSWVDFKVESYQGGGDMAAELLGSLIDEVVADLLTTGSFS</sequence>
<dbReference type="ExpressionAtlas" id="A0A1D6GDR2">
    <property type="expression patterns" value="baseline and differential"/>
</dbReference>
<feature type="domain" description="DUF3741" evidence="3">
    <location>
        <begin position="76"/>
        <end position="106"/>
    </location>
</feature>
<dbReference type="eggNOG" id="ENOG502QQK5">
    <property type="taxonomic scope" value="Eukaryota"/>
</dbReference>
<feature type="compositionally biased region" description="Basic and acidic residues" evidence="1">
    <location>
        <begin position="284"/>
        <end position="301"/>
    </location>
</feature>
<feature type="region of interest" description="Disordered" evidence="1">
    <location>
        <begin position="241"/>
        <end position="449"/>
    </location>
</feature>
<dbReference type="Pfam" id="PF14383">
    <property type="entry name" value="VARLMGL"/>
    <property type="match status" value="1"/>
</dbReference>
<feature type="region of interest" description="Disordered" evidence="1">
    <location>
        <begin position="29"/>
        <end position="88"/>
    </location>
</feature>
<dbReference type="STRING" id="4577.A0A1D6GDR2"/>
<feature type="compositionally biased region" description="Low complexity" evidence="1">
    <location>
        <begin position="433"/>
        <end position="444"/>
    </location>
</feature>
<dbReference type="AlphaFoldDB" id="A0A1D6GDR2"/>
<dbReference type="Pfam" id="PF14309">
    <property type="entry name" value="DUF4378"/>
    <property type="match status" value="1"/>
</dbReference>
<dbReference type="InParanoid" id="A0A1D6GDR2"/>
<organism evidence="4">
    <name type="scientific">Zea mays</name>
    <name type="common">Maize</name>
    <dbReference type="NCBI Taxonomy" id="4577"/>
    <lineage>
        <taxon>Eukaryota</taxon>
        <taxon>Viridiplantae</taxon>
        <taxon>Streptophyta</taxon>
        <taxon>Embryophyta</taxon>
        <taxon>Tracheophyta</taxon>
        <taxon>Spermatophyta</taxon>
        <taxon>Magnoliopsida</taxon>
        <taxon>Liliopsida</taxon>
        <taxon>Poales</taxon>
        <taxon>Poaceae</taxon>
        <taxon>PACMAD clade</taxon>
        <taxon>Panicoideae</taxon>
        <taxon>Andropogonodae</taxon>
        <taxon>Andropogoneae</taxon>
        <taxon>Tripsacinae</taxon>
        <taxon>Zea</taxon>
    </lineage>
</organism>
<dbReference type="EMBL" id="CM000781">
    <property type="protein sequence ID" value="AQK61760.1"/>
    <property type="molecule type" value="Genomic_DNA"/>
</dbReference>
<feature type="compositionally biased region" description="Polar residues" evidence="1">
    <location>
        <begin position="332"/>
        <end position="376"/>
    </location>
</feature>
<dbReference type="PANTHER" id="PTHR21726">
    <property type="entry name" value="PHOSPHATIDYLINOSITOL N-ACETYLGLUCOSAMINYLTRANSFERASE SUBUNIT P DOWN SYNDROME CRITICAL REGION PROTEIN 5 -RELATED"/>
    <property type="match status" value="1"/>
</dbReference>
<protein>
    <submittedName>
        <fullName evidence="4">DUF4378 domain protein</fullName>
    </submittedName>
</protein>
<accession>A0A1D6GDR2</accession>
<dbReference type="PaxDb" id="4577-GRMZM2G004092_P01"/>
<evidence type="ECO:0000313" key="4">
    <source>
        <dbReference type="EMBL" id="AQK61760.1"/>
    </source>
</evidence>
<dbReference type="PANTHER" id="PTHR21726:SF65">
    <property type="entry name" value="EXPRESSED PROTEIN"/>
    <property type="match status" value="1"/>
</dbReference>
<dbReference type="FunCoup" id="A0A1D6GDR2">
    <property type="interactions" value="104"/>
</dbReference>
<name>A0A1D6GDR2_MAIZE</name>
<evidence type="ECO:0000256" key="1">
    <source>
        <dbReference type="SAM" id="MobiDB-lite"/>
    </source>
</evidence>
<dbReference type="InterPro" id="IPR025486">
    <property type="entry name" value="DUF4378"/>
</dbReference>
<reference evidence="4" key="1">
    <citation type="submission" date="2015-12" db="EMBL/GenBank/DDBJ databases">
        <title>Update maize B73 reference genome by single molecule sequencing technologies.</title>
        <authorList>
            <consortium name="Maize Genome Sequencing Project"/>
            <person name="Ware D."/>
        </authorList>
    </citation>
    <scope>NUCLEOTIDE SEQUENCE</scope>
    <source>
        <tissue evidence="4">Seedling</tissue>
    </source>
</reference>
<gene>
    <name evidence="4" type="ORF">ZEAMMB73_Zm00001d012895</name>
</gene>
<evidence type="ECO:0000259" key="2">
    <source>
        <dbReference type="Pfam" id="PF14309"/>
    </source>
</evidence>
<evidence type="ECO:0000259" key="3">
    <source>
        <dbReference type="Pfam" id="PF14383"/>
    </source>
</evidence>
<dbReference type="IntAct" id="A0A1D6GDR2">
    <property type="interactions" value="3"/>
</dbReference>
<proteinExistence type="predicted"/>